<protein>
    <recommendedName>
        <fullName evidence="4">Transposase MuDR plant domain-containing protein</fullName>
    </recommendedName>
</protein>
<comment type="caution">
    <text evidence="2">The sequence shown here is derived from an EMBL/GenBank/DDBJ whole genome shotgun (WGS) entry which is preliminary data.</text>
</comment>
<evidence type="ECO:0000313" key="3">
    <source>
        <dbReference type="Proteomes" id="UP000289738"/>
    </source>
</evidence>
<organism evidence="2 3">
    <name type="scientific">Arachis hypogaea</name>
    <name type="common">Peanut</name>
    <dbReference type="NCBI Taxonomy" id="3818"/>
    <lineage>
        <taxon>Eukaryota</taxon>
        <taxon>Viridiplantae</taxon>
        <taxon>Streptophyta</taxon>
        <taxon>Embryophyta</taxon>
        <taxon>Tracheophyta</taxon>
        <taxon>Spermatophyta</taxon>
        <taxon>Magnoliopsida</taxon>
        <taxon>eudicotyledons</taxon>
        <taxon>Gunneridae</taxon>
        <taxon>Pentapetalae</taxon>
        <taxon>rosids</taxon>
        <taxon>fabids</taxon>
        <taxon>Fabales</taxon>
        <taxon>Fabaceae</taxon>
        <taxon>Papilionoideae</taxon>
        <taxon>50 kb inversion clade</taxon>
        <taxon>dalbergioids sensu lato</taxon>
        <taxon>Dalbergieae</taxon>
        <taxon>Pterocarpus clade</taxon>
        <taxon>Arachis</taxon>
    </lineage>
</organism>
<sequence length="346" mass="38111">MASNNPYIVVLVYSNCRMFNGDNGVTFECEDPILFCTQRVNTLSDLKSLILSKFGGTVAREIGRVAYRLLAPMGNGVFRFRLFRLQGDEHVRVMFNIHGMIMVEQVMELSAEVGHSGGGPSVHSTYVQDDRPLAPPPIHVAVPVDEAQEGEEESDEDYVADSGDSESSDGEDENECVPETLVPTAPRHVLPPPLSIPALSTVPSHYHSLDLDAMHERTPFLDTGEEDYNLDGSVEFRVGHKFRSREAVLQGVKNYSIRRSTEYRVIESDRLKSKPTQQSSLIAPCTPRSPREVVTTVRALGCWTCLSADTLRSGTYCSIAHTVGGSQDCRWGASVVHDQATRPVSA</sequence>
<evidence type="ECO:0000313" key="2">
    <source>
        <dbReference type="EMBL" id="RYR04343.1"/>
    </source>
</evidence>
<dbReference type="Proteomes" id="UP000289738">
    <property type="component" value="Chromosome B06"/>
</dbReference>
<evidence type="ECO:0000256" key="1">
    <source>
        <dbReference type="SAM" id="MobiDB-lite"/>
    </source>
</evidence>
<feature type="region of interest" description="Disordered" evidence="1">
    <location>
        <begin position="146"/>
        <end position="176"/>
    </location>
</feature>
<name>A0A444YQU5_ARAHY</name>
<gene>
    <name evidence="2" type="ORF">Ahy_B06g084031</name>
</gene>
<keyword evidence="3" id="KW-1185">Reference proteome</keyword>
<dbReference type="AlphaFoldDB" id="A0A444YQU5"/>
<proteinExistence type="predicted"/>
<evidence type="ECO:0008006" key="4">
    <source>
        <dbReference type="Google" id="ProtNLM"/>
    </source>
</evidence>
<reference evidence="2 3" key="1">
    <citation type="submission" date="2019-01" db="EMBL/GenBank/DDBJ databases">
        <title>Sequencing of cultivated peanut Arachis hypogaea provides insights into genome evolution and oil improvement.</title>
        <authorList>
            <person name="Chen X."/>
        </authorList>
    </citation>
    <scope>NUCLEOTIDE SEQUENCE [LARGE SCALE GENOMIC DNA]</scope>
    <source>
        <strain evidence="3">cv. Fuhuasheng</strain>
        <tissue evidence="2">Leaves</tissue>
    </source>
</reference>
<accession>A0A444YQU5</accession>
<dbReference type="EMBL" id="SDMP01000016">
    <property type="protein sequence ID" value="RYR04343.1"/>
    <property type="molecule type" value="Genomic_DNA"/>
</dbReference>